<evidence type="ECO:0000256" key="1">
    <source>
        <dbReference type="SAM" id="MobiDB-lite"/>
    </source>
</evidence>
<evidence type="ECO:0000313" key="2">
    <source>
        <dbReference type="EMBL" id="KAJ7626865.1"/>
    </source>
</evidence>
<sequence>MTDLERRRFTGYAYGLLGREHYGDLEIWILGCGVWTLDIGITRHVVSYYAFQWDHERVSVKPELQAPVDVAKGQTRRGANKPVGKVPVHAENGILWWRIRRTARICWGYTVTHRKQIKESERFWICIAAMNPGSILAKSSQYKTDVEPRDTVRTLVRVQFGGSEVHGMMGKSAEKPETGVDRRSGSEGSDVVVISSRDKEDPGRILVFELVVGNMGIVLDLQPMGVRLEGIQSREKSDTTSLKSVESWINVGVTDRQLGLIGPFPAKVGVQFFPMTSLSPSNFWGVLAPFGLLLVNCSYTLDMDLTSAGLHVINISADGESDAERVRRHTVPLQSAAHLLLPTTIPPASSSHHHTLSGPTGDNVVF</sequence>
<feature type="region of interest" description="Disordered" evidence="1">
    <location>
        <begin position="166"/>
        <end position="187"/>
    </location>
</feature>
<comment type="caution">
    <text evidence="2">The sequence shown here is derived from an EMBL/GenBank/DDBJ whole genome shotgun (WGS) entry which is preliminary data.</text>
</comment>
<proteinExistence type="predicted"/>
<evidence type="ECO:0000313" key="3">
    <source>
        <dbReference type="Proteomes" id="UP001221142"/>
    </source>
</evidence>
<dbReference type="Proteomes" id="UP001221142">
    <property type="component" value="Unassembled WGS sequence"/>
</dbReference>
<name>A0AAD7BQ12_9AGAR</name>
<organism evidence="2 3">
    <name type="scientific">Roridomyces roridus</name>
    <dbReference type="NCBI Taxonomy" id="1738132"/>
    <lineage>
        <taxon>Eukaryota</taxon>
        <taxon>Fungi</taxon>
        <taxon>Dikarya</taxon>
        <taxon>Basidiomycota</taxon>
        <taxon>Agaricomycotina</taxon>
        <taxon>Agaricomycetes</taxon>
        <taxon>Agaricomycetidae</taxon>
        <taxon>Agaricales</taxon>
        <taxon>Marasmiineae</taxon>
        <taxon>Mycenaceae</taxon>
        <taxon>Roridomyces</taxon>
    </lineage>
</organism>
<dbReference type="AlphaFoldDB" id="A0AAD7BQ12"/>
<accession>A0AAD7BQ12</accession>
<feature type="region of interest" description="Disordered" evidence="1">
    <location>
        <begin position="347"/>
        <end position="366"/>
    </location>
</feature>
<gene>
    <name evidence="2" type="ORF">FB45DRAFT_868139</name>
</gene>
<reference evidence="2" key="1">
    <citation type="submission" date="2023-03" db="EMBL/GenBank/DDBJ databases">
        <title>Massive genome expansion in bonnet fungi (Mycena s.s.) driven by repeated elements and novel gene families across ecological guilds.</title>
        <authorList>
            <consortium name="Lawrence Berkeley National Laboratory"/>
            <person name="Harder C.B."/>
            <person name="Miyauchi S."/>
            <person name="Viragh M."/>
            <person name="Kuo A."/>
            <person name="Thoen E."/>
            <person name="Andreopoulos B."/>
            <person name="Lu D."/>
            <person name="Skrede I."/>
            <person name="Drula E."/>
            <person name="Henrissat B."/>
            <person name="Morin E."/>
            <person name="Kohler A."/>
            <person name="Barry K."/>
            <person name="LaButti K."/>
            <person name="Morin E."/>
            <person name="Salamov A."/>
            <person name="Lipzen A."/>
            <person name="Mereny Z."/>
            <person name="Hegedus B."/>
            <person name="Baldrian P."/>
            <person name="Stursova M."/>
            <person name="Weitz H."/>
            <person name="Taylor A."/>
            <person name="Grigoriev I.V."/>
            <person name="Nagy L.G."/>
            <person name="Martin F."/>
            <person name="Kauserud H."/>
        </authorList>
    </citation>
    <scope>NUCLEOTIDE SEQUENCE</scope>
    <source>
        <strain evidence="2">9284</strain>
    </source>
</reference>
<feature type="compositionally biased region" description="Basic and acidic residues" evidence="1">
    <location>
        <begin position="172"/>
        <end position="185"/>
    </location>
</feature>
<protein>
    <submittedName>
        <fullName evidence="2">Uncharacterized protein</fullName>
    </submittedName>
</protein>
<keyword evidence="3" id="KW-1185">Reference proteome</keyword>
<dbReference type="EMBL" id="JARKIF010000011">
    <property type="protein sequence ID" value="KAJ7626865.1"/>
    <property type="molecule type" value="Genomic_DNA"/>
</dbReference>